<gene>
    <name evidence="1" type="ORF">PALI_a3637</name>
</gene>
<evidence type="ECO:0000313" key="1">
    <source>
        <dbReference type="EMBL" id="MBE0358831.1"/>
    </source>
</evidence>
<keyword evidence="2" id="KW-1185">Reference proteome</keyword>
<accession>A0ABR9DWU1</accession>
<dbReference type="Proteomes" id="UP000648482">
    <property type="component" value="Unassembled WGS sequence"/>
</dbReference>
<protein>
    <submittedName>
        <fullName evidence="1">Uncharacterized protein</fullName>
    </submittedName>
</protein>
<sequence>MFCFDGCIKTSSSGNKGEQKWQTAEQLWQKNGNYLFNLT</sequence>
<evidence type="ECO:0000313" key="2">
    <source>
        <dbReference type="Proteomes" id="UP000648482"/>
    </source>
</evidence>
<organism evidence="1 2">
    <name type="scientific">Pseudoalteromonas aliena SW19</name>
    <dbReference type="NCBI Taxonomy" id="1314866"/>
    <lineage>
        <taxon>Bacteria</taxon>
        <taxon>Pseudomonadati</taxon>
        <taxon>Pseudomonadota</taxon>
        <taxon>Gammaproteobacteria</taxon>
        <taxon>Alteromonadales</taxon>
        <taxon>Pseudoalteromonadaceae</taxon>
        <taxon>Pseudoalteromonas</taxon>
    </lineage>
</organism>
<comment type="caution">
    <text evidence="1">The sequence shown here is derived from an EMBL/GenBank/DDBJ whole genome shotgun (WGS) entry which is preliminary data.</text>
</comment>
<name>A0ABR9DWU1_9GAMM</name>
<proteinExistence type="predicted"/>
<reference evidence="1 2" key="1">
    <citation type="submission" date="2015-06" db="EMBL/GenBank/DDBJ databases">
        <title>Genome sequence of Pseudoalteromonas aliena.</title>
        <authorList>
            <person name="Xie B.-B."/>
            <person name="Rong J.-C."/>
            <person name="Qin Q.-L."/>
            <person name="Zhang Y.-Z."/>
        </authorList>
    </citation>
    <scope>NUCLEOTIDE SEQUENCE [LARGE SCALE GENOMIC DNA]</scope>
    <source>
        <strain evidence="1 2">SW19</strain>
    </source>
</reference>
<dbReference type="EMBL" id="AQGU01000024">
    <property type="protein sequence ID" value="MBE0358831.1"/>
    <property type="molecule type" value="Genomic_DNA"/>
</dbReference>